<dbReference type="Pfam" id="PF00389">
    <property type="entry name" value="2-Hacid_dh"/>
    <property type="match status" value="1"/>
</dbReference>
<dbReference type="InterPro" id="IPR006139">
    <property type="entry name" value="D-isomer_2_OHA_DH_cat_dom"/>
</dbReference>
<keyword evidence="8" id="KW-1185">Reference proteome</keyword>
<dbReference type="CDD" id="cd05301">
    <property type="entry name" value="GDH"/>
    <property type="match status" value="1"/>
</dbReference>
<dbReference type="Pfam" id="PF02826">
    <property type="entry name" value="2-Hacid_dh_C"/>
    <property type="match status" value="1"/>
</dbReference>
<organism evidence="7 8">
    <name type="scientific">Plesiocystis pacifica SIR-1</name>
    <dbReference type="NCBI Taxonomy" id="391625"/>
    <lineage>
        <taxon>Bacteria</taxon>
        <taxon>Pseudomonadati</taxon>
        <taxon>Myxococcota</taxon>
        <taxon>Polyangia</taxon>
        <taxon>Nannocystales</taxon>
        <taxon>Nannocystaceae</taxon>
        <taxon>Plesiocystis</taxon>
    </lineage>
</organism>
<feature type="domain" description="D-isomer specific 2-hydroxyacid dehydrogenase catalytic" evidence="5">
    <location>
        <begin position="48"/>
        <end position="324"/>
    </location>
</feature>
<reference evidence="7 8" key="1">
    <citation type="submission" date="2007-06" db="EMBL/GenBank/DDBJ databases">
        <authorList>
            <person name="Shimkets L."/>
            <person name="Ferriera S."/>
            <person name="Johnson J."/>
            <person name="Kravitz S."/>
            <person name="Beeson K."/>
            <person name="Sutton G."/>
            <person name="Rogers Y.-H."/>
            <person name="Friedman R."/>
            <person name="Frazier M."/>
            <person name="Venter J.C."/>
        </authorList>
    </citation>
    <scope>NUCLEOTIDE SEQUENCE [LARGE SCALE GENOMIC DNA]</scope>
    <source>
        <strain evidence="7 8">SIR-1</strain>
    </source>
</reference>
<dbReference type="eggNOG" id="COG1052">
    <property type="taxonomic scope" value="Bacteria"/>
</dbReference>
<dbReference type="OrthoDB" id="9793626at2"/>
<evidence type="ECO:0000259" key="5">
    <source>
        <dbReference type="Pfam" id="PF00389"/>
    </source>
</evidence>
<evidence type="ECO:0000256" key="3">
    <source>
        <dbReference type="ARBA" id="ARBA00023027"/>
    </source>
</evidence>
<feature type="domain" description="D-isomer specific 2-hydroxyacid dehydrogenase NAD-binding" evidence="6">
    <location>
        <begin position="115"/>
        <end position="292"/>
    </location>
</feature>
<dbReference type="Proteomes" id="UP000005801">
    <property type="component" value="Unassembled WGS sequence"/>
</dbReference>
<dbReference type="FunFam" id="3.40.50.720:FF:000203">
    <property type="entry name" value="D-3-phosphoglycerate dehydrogenase (SerA)"/>
    <property type="match status" value="1"/>
</dbReference>
<dbReference type="GO" id="GO:0016618">
    <property type="term" value="F:hydroxypyruvate reductase [NAD(P)H] activity"/>
    <property type="evidence" value="ECO:0007669"/>
    <property type="project" value="TreeGrafter"/>
</dbReference>
<dbReference type="SUPFAM" id="SSF52283">
    <property type="entry name" value="Formate/glycerate dehydrogenase catalytic domain-like"/>
    <property type="match status" value="1"/>
</dbReference>
<name>A6GGA6_9BACT</name>
<dbReference type="PANTHER" id="PTHR10996">
    <property type="entry name" value="2-HYDROXYACID DEHYDROGENASE-RELATED"/>
    <property type="match status" value="1"/>
</dbReference>
<dbReference type="EMBL" id="ABCS01000104">
    <property type="protein sequence ID" value="EDM75080.1"/>
    <property type="molecule type" value="Genomic_DNA"/>
</dbReference>
<comment type="caution">
    <text evidence="7">The sequence shown here is derived from an EMBL/GenBank/DDBJ whole genome shotgun (WGS) entry which is preliminary data.</text>
</comment>
<dbReference type="InterPro" id="IPR036291">
    <property type="entry name" value="NAD(P)-bd_dom_sf"/>
</dbReference>
<proteinExistence type="inferred from homology"/>
<dbReference type="AlphaFoldDB" id="A6GGA6"/>
<evidence type="ECO:0000256" key="2">
    <source>
        <dbReference type="ARBA" id="ARBA00023002"/>
    </source>
</evidence>
<dbReference type="PANTHER" id="PTHR10996:SF277">
    <property type="entry name" value="GLYOXYLATE REDUCTASE_HYDROXYPYRUVATE REDUCTASE"/>
    <property type="match status" value="1"/>
</dbReference>
<sequence length="327" mass="34362">MRTTAAPLVLVPEVLPPDWLASVHAAADVGAFELRDDLDAVLGLELETRRRVVGLLTLLTRPVDAALLDAFPELRVVSNMAVGFDNVDVPACTARSIRVGNTPGVLTDATADLAMALLLSAARNLPAASLDAREGRWQTWSPTGWLGLELRGATLGVVGLGKIGLAVAQRARAFGMDILYTRRSDAPAPPELGATRVELDALLARADVVSLHVPLRPDTRHLIDAAALGRMKPSALLVNTARGDVVDQVALQAALEAGQIAGAALDVTSPEPLPPEHPLYQTPGCFIVPHIGSATRATRRRMAELACANLLAGVRGEALPHAVNGPI</sequence>
<protein>
    <submittedName>
        <fullName evidence="7">Probable 2-hydroxyacid dehydrogenase</fullName>
    </submittedName>
</protein>
<dbReference type="InterPro" id="IPR006140">
    <property type="entry name" value="D-isomer_DH_NAD-bd"/>
</dbReference>
<accession>A6GGA6</accession>
<dbReference type="SUPFAM" id="SSF51735">
    <property type="entry name" value="NAD(P)-binding Rossmann-fold domains"/>
    <property type="match status" value="1"/>
</dbReference>
<gene>
    <name evidence="7" type="ORF">PPSIR1_00300</name>
</gene>
<dbReference type="InterPro" id="IPR050223">
    <property type="entry name" value="D-isomer_2-hydroxyacid_DH"/>
</dbReference>
<keyword evidence="2 4" id="KW-0560">Oxidoreductase</keyword>
<dbReference type="PROSITE" id="PS00671">
    <property type="entry name" value="D_2_HYDROXYACID_DH_3"/>
    <property type="match status" value="1"/>
</dbReference>
<evidence type="ECO:0000256" key="4">
    <source>
        <dbReference type="RuleBase" id="RU003719"/>
    </source>
</evidence>
<dbReference type="PROSITE" id="PS00670">
    <property type="entry name" value="D_2_HYDROXYACID_DH_2"/>
    <property type="match status" value="1"/>
</dbReference>
<dbReference type="GO" id="GO:0005829">
    <property type="term" value="C:cytosol"/>
    <property type="evidence" value="ECO:0007669"/>
    <property type="project" value="TreeGrafter"/>
</dbReference>
<comment type="similarity">
    <text evidence="1 4">Belongs to the D-isomer specific 2-hydroxyacid dehydrogenase family.</text>
</comment>
<evidence type="ECO:0000313" key="8">
    <source>
        <dbReference type="Proteomes" id="UP000005801"/>
    </source>
</evidence>
<evidence type="ECO:0000259" key="6">
    <source>
        <dbReference type="Pfam" id="PF02826"/>
    </source>
</evidence>
<dbReference type="GO" id="GO:0030267">
    <property type="term" value="F:glyoxylate reductase (NADPH) activity"/>
    <property type="evidence" value="ECO:0007669"/>
    <property type="project" value="TreeGrafter"/>
</dbReference>
<dbReference type="Gene3D" id="3.40.50.720">
    <property type="entry name" value="NAD(P)-binding Rossmann-like Domain"/>
    <property type="match status" value="2"/>
</dbReference>
<dbReference type="STRING" id="391625.PPSIR1_00300"/>
<evidence type="ECO:0000256" key="1">
    <source>
        <dbReference type="ARBA" id="ARBA00005854"/>
    </source>
</evidence>
<dbReference type="RefSeq" id="WP_006975746.1">
    <property type="nucleotide sequence ID" value="NZ_ABCS01000104.1"/>
</dbReference>
<dbReference type="GO" id="GO:0051287">
    <property type="term" value="F:NAD binding"/>
    <property type="evidence" value="ECO:0007669"/>
    <property type="project" value="InterPro"/>
</dbReference>
<keyword evidence="3" id="KW-0520">NAD</keyword>
<dbReference type="InterPro" id="IPR029753">
    <property type="entry name" value="D-isomer_DH_CS"/>
</dbReference>
<evidence type="ECO:0000313" key="7">
    <source>
        <dbReference type="EMBL" id="EDM75080.1"/>
    </source>
</evidence>